<feature type="signal peptide" evidence="2">
    <location>
        <begin position="1"/>
        <end position="31"/>
    </location>
</feature>
<keyword evidence="5" id="KW-1185">Reference proteome</keyword>
<dbReference type="RefSeq" id="WP_154613974.1">
    <property type="nucleotide sequence ID" value="NZ_CP053660.1"/>
</dbReference>
<dbReference type="InterPro" id="IPR025711">
    <property type="entry name" value="PepSY"/>
</dbReference>
<comment type="caution">
    <text evidence="4">The sequence shown here is derived from an EMBL/GenBank/DDBJ whole genome shotgun (WGS) entry which is preliminary data.</text>
</comment>
<protein>
    <recommendedName>
        <fullName evidence="3">PepSY domain-containing protein</fullName>
    </recommendedName>
</protein>
<dbReference type="Pfam" id="PF03413">
    <property type="entry name" value="PepSY"/>
    <property type="match status" value="1"/>
</dbReference>
<feature type="region of interest" description="Disordered" evidence="1">
    <location>
        <begin position="36"/>
        <end position="70"/>
    </location>
</feature>
<organism evidence="4 5">
    <name type="scientific">Nocardioides marmotae</name>
    <dbReference type="NCBI Taxonomy" id="2663857"/>
    <lineage>
        <taxon>Bacteria</taxon>
        <taxon>Bacillati</taxon>
        <taxon>Actinomycetota</taxon>
        <taxon>Actinomycetes</taxon>
        <taxon>Propionibacteriales</taxon>
        <taxon>Nocardioidaceae</taxon>
        <taxon>Nocardioides</taxon>
    </lineage>
</organism>
<feature type="domain" description="PepSY" evidence="3">
    <location>
        <begin position="158"/>
        <end position="212"/>
    </location>
</feature>
<gene>
    <name evidence="4" type="ORF">GGQ22_04135</name>
</gene>
<evidence type="ECO:0000256" key="2">
    <source>
        <dbReference type="SAM" id="SignalP"/>
    </source>
</evidence>
<dbReference type="Proteomes" id="UP000433406">
    <property type="component" value="Unassembled WGS sequence"/>
</dbReference>
<accession>A0A6I3J1Q3</accession>
<name>A0A6I3J1Q3_9ACTN</name>
<evidence type="ECO:0000256" key="1">
    <source>
        <dbReference type="SAM" id="MobiDB-lite"/>
    </source>
</evidence>
<feature type="chain" id="PRO_5043915916" description="PepSY domain-containing protein" evidence="2">
    <location>
        <begin position="32"/>
        <end position="215"/>
    </location>
</feature>
<dbReference type="Gene3D" id="3.10.450.40">
    <property type="match status" value="1"/>
</dbReference>
<sequence>MSIRRTTRTARTSALAALVAAPLLLGLVACGDDDNGDDATDTSTSASPSASPSTSPSTSPTDALSTEASPTVADDAVVLDAAATAAGAVPGGRLVSLDQEPRGWEAEVVDAGGARFDLTVASDGSRVTGDPVKDREDAEDRQEWKRLLAEATVDPAGAVEAARTTVPDGAVTALDLESGDPTAVWEVEVDGELATEQTVAVDAASGEVLRTEGQD</sequence>
<reference evidence="4 5" key="1">
    <citation type="submission" date="2019-10" db="EMBL/GenBank/DDBJ databases">
        <title>Nocardioides novel species isolated from the excrement of Marmot.</title>
        <authorList>
            <person name="Zhang G."/>
        </authorList>
    </citation>
    <scope>NUCLEOTIDE SEQUENCE [LARGE SCALE GENOMIC DNA]</scope>
    <source>
        <strain evidence="5">zg-579</strain>
    </source>
</reference>
<dbReference type="EMBL" id="WLCI01000003">
    <property type="protein sequence ID" value="MTB94266.1"/>
    <property type="molecule type" value="Genomic_DNA"/>
</dbReference>
<evidence type="ECO:0000259" key="3">
    <source>
        <dbReference type="Pfam" id="PF03413"/>
    </source>
</evidence>
<dbReference type="PROSITE" id="PS51257">
    <property type="entry name" value="PROKAR_LIPOPROTEIN"/>
    <property type="match status" value="1"/>
</dbReference>
<feature type="compositionally biased region" description="Low complexity" evidence="1">
    <location>
        <begin position="41"/>
        <end position="70"/>
    </location>
</feature>
<evidence type="ECO:0000313" key="4">
    <source>
        <dbReference type="EMBL" id="MTB94266.1"/>
    </source>
</evidence>
<proteinExistence type="predicted"/>
<keyword evidence="2" id="KW-0732">Signal</keyword>
<evidence type="ECO:0000313" key="5">
    <source>
        <dbReference type="Proteomes" id="UP000433406"/>
    </source>
</evidence>
<dbReference type="AlphaFoldDB" id="A0A6I3J1Q3"/>